<gene>
    <name evidence="2" type="ORF">DGUA_6G011754</name>
</gene>
<keyword evidence="1" id="KW-1133">Transmembrane helix</keyword>
<name>A0A3B0K694_DROGU</name>
<protein>
    <submittedName>
        <fullName evidence="2">Uncharacterized protein</fullName>
    </submittedName>
</protein>
<feature type="non-terminal residue" evidence="2">
    <location>
        <position position="200"/>
    </location>
</feature>
<evidence type="ECO:0000313" key="3">
    <source>
        <dbReference type="Proteomes" id="UP000268350"/>
    </source>
</evidence>
<organism evidence="2 3">
    <name type="scientific">Drosophila guanche</name>
    <name type="common">Fruit fly</name>
    <dbReference type="NCBI Taxonomy" id="7266"/>
    <lineage>
        <taxon>Eukaryota</taxon>
        <taxon>Metazoa</taxon>
        <taxon>Ecdysozoa</taxon>
        <taxon>Arthropoda</taxon>
        <taxon>Hexapoda</taxon>
        <taxon>Insecta</taxon>
        <taxon>Pterygota</taxon>
        <taxon>Neoptera</taxon>
        <taxon>Endopterygota</taxon>
        <taxon>Diptera</taxon>
        <taxon>Brachycera</taxon>
        <taxon>Muscomorpha</taxon>
        <taxon>Ephydroidea</taxon>
        <taxon>Drosophilidae</taxon>
        <taxon>Drosophila</taxon>
        <taxon>Sophophora</taxon>
    </lineage>
</organism>
<keyword evidence="3" id="KW-1185">Reference proteome</keyword>
<dbReference type="AlphaFoldDB" id="A0A3B0K694"/>
<proteinExistence type="predicted"/>
<evidence type="ECO:0000313" key="2">
    <source>
        <dbReference type="EMBL" id="SPP78988.1"/>
    </source>
</evidence>
<feature type="transmembrane region" description="Helical" evidence="1">
    <location>
        <begin position="107"/>
        <end position="128"/>
    </location>
</feature>
<feature type="non-terminal residue" evidence="2">
    <location>
        <position position="1"/>
    </location>
</feature>
<dbReference type="Proteomes" id="UP000268350">
    <property type="component" value="Unassembled WGS sequence"/>
</dbReference>
<sequence>SKICACQKGLAIHGGVPCCHPTRTCTFQCVRGVSLLLCEWDGMRRHTHAERSVAALPPPFAFSRNVNRCRYVKRNGQEIPAIVGLFVYVCVCVFCSLQPFVVLLLPILLLLLDVLLLLLLLLLVPFFVARISALNSIIGAQHCSCMGVPVVCVHEFAKSNFLLTIIFGGFGFEGSKPPPNTCRSLSLSLSASVAPSFFGF</sequence>
<accession>A0A3B0K694</accession>
<feature type="transmembrane region" description="Helical" evidence="1">
    <location>
        <begin position="79"/>
        <end position="101"/>
    </location>
</feature>
<keyword evidence="1" id="KW-0812">Transmembrane</keyword>
<reference evidence="3" key="1">
    <citation type="submission" date="2018-01" db="EMBL/GenBank/DDBJ databases">
        <authorList>
            <person name="Alioto T."/>
            <person name="Alioto T."/>
        </authorList>
    </citation>
    <scope>NUCLEOTIDE SEQUENCE [LARGE SCALE GENOMIC DNA]</scope>
</reference>
<evidence type="ECO:0000256" key="1">
    <source>
        <dbReference type="SAM" id="Phobius"/>
    </source>
</evidence>
<keyword evidence="1" id="KW-0472">Membrane</keyword>
<dbReference type="EMBL" id="OUUW01000004">
    <property type="protein sequence ID" value="SPP78988.1"/>
    <property type="molecule type" value="Genomic_DNA"/>
</dbReference>